<gene>
    <name evidence="1" type="ORF">Vbra_14294</name>
</gene>
<organism evidence="1 2">
    <name type="scientific">Vitrella brassicaformis (strain CCMP3155)</name>
    <dbReference type="NCBI Taxonomy" id="1169540"/>
    <lineage>
        <taxon>Eukaryota</taxon>
        <taxon>Sar</taxon>
        <taxon>Alveolata</taxon>
        <taxon>Colpodellida</taxon>
        <taxon>Vitrellaceae</taxon>
        <taxon>Vitrella</taxon>
    </lineage>
</organism>
<evidence type="ECO:0000313" key="2">
    <source>
        <dbReference type="Proteomes" id="UP000041254"/>
    </source>
</evidence>
<reference evidence="1 2" key="1">
    <citation type="submission" date="2014-11" db="EMBL/GenBank/DDBJ databases">
        <authorList>
            <person name="Zhu J."/>
            <person name="Qi W."/>
            <person name="Song R."/>
        </authorList>
    </citation>
    <scope>NUCLEOTIDE SEQUENCE [LARGE SCALE GENOMIC DNA]</scope>
</reference>
<keyword evidence="2" id="KW-1185">Reference proteome</keyword>
<name>A0A0G4F2R6_VITBC</name>
<proteinExistence type="predicted"/>
<dbReference type="Proteomes" id="UP000041254">
    <property type="component" value="Unassembled WGS sequence"/>
</dbReference>
<sequence length="105" mass="11737">MSPAEQLGRIMVCPRRVSLVAMMDGNVVLRPIEQFCPLKHELDEAMGPMQASQASAPCFIVFPYYVCRTNEHKGAKVDGEVSRTMSLSAESRAYPVTFTEQLRPM</sequence>
<accession>A0A0G4F2R6</accession>
<evidence type="ECO:0000313" key="1">
    <source>
        <dbReference type="EMBL" id="CEM05684.1"/>
    </source>
</evidence>
<dbReference type="EMBL" id="CDMY01000362">
    <property type="protein sequence ID" value="CEM05684.1"/>
    <property type="molecule type" value="Genomic_DNA"/>
</dbReference>
<protein>
    <submittedName>
        <fullName evidence="1">Uncharacterized protein</fullName>
    </submittedName>
</protein>
<dbReference type="AlphaFoldDB" id="A0A0G4F2R6"/>
<dbReference type="VEuPathDB" id="CryptoDB:Vbra_14294"/>
<dbReference type="InParanoid" id="A0A0G4F2R6"/>